<protein>
    <submittedName>
        <fullName evidence="8">Deoxyribonuclease NucA/NucB</fullName>
    </submittedName>
</protein>
<dbReference type="Gene3D" id="2.60.40.1220">
    <property type="match status" value="2"/>
</dbReference>
<evidence type="ECO:0000313" key="9">
    <source>
        <dbReference type="Proteomes" id="UP000198282"/>
    </source>
</evidence>
<dbReference type="Pfam" id="PF14040">
    <property type="entry name" value="DNase_NucA_NucB"/>
    <property type="match status" value="1"/>
</dbReference>
<evidence type="ECO:0000256" key="1">
    <source>
        <dbReference type="ARBA" id="ARBA00004613"/>
    </source>
</evidence>
<dbReference type="Proteomes" id="UP000198282">
    <property type="component" value="Unassembled WGS sequence"/>
</dbReference>
<dbReference type="EMBL" id="FZOD01000002">
    <property type="protein sequence ID" value="SNR97136.1"/>
    <property type="molecule type" value="Genomic_DNA"/>
</dbReference>
<evidence type="ECO:0000313" key="8">
    <source>
        <dbReference type="EMBL" id="SNR97136.1"/>
    </source>
</evidence>
<evidence type="ECO:0000259" key="7">
    <source>
        <dbReference type="Pfam" id="PF24517"/>
    </source>
</evidence>
<evidence type="ECO:0000256" key="3">
    <source>
        <dbReference type="ARBA" id="ARBA00022729"/>
    </source>
</evidence>
<dbReference type="OrthoDB" id="2751008at2"/>
<sequence>MIRTVPDLGATNAQPDVRIEAHFSEPINGVQITLKDPAGQTVQGASAVGASSQSVTFTPAAPLTLGTQYAAEVSGAQDVDGHPMVAPYSWLFTIVSSTSTPTPTPTDPPGEQRTISLPVQSDTWVDDLGSVGPDGPTLWAGSYNYEEFSKATERTYLGFDASALAGKAIVTAELELWNNDAYGCGTSTSGIVAQQVTSAWNAETLTWDNQPPTTDIGQVVARDPGGCADDAPEVDVAWTWQVKDIVQTWASGQNGYGFMLRGVDESADAPMYDRGYHASEADTSNTFDPHPPVLKVTYIDDGGGQNPTPTPGPDTTAPTVIDVEPADSDEEVSPDAQVRVTFSEPVTHASLLLEDIFDGPLTGQTTMSADRRVLTFTPDTGLDSWYWVTVSGARDSAGNTMAEPYEWWFGIGSFVSMAQKQRAKTSAQAGEAAPSVEGAWTHTRKTADGAVVGTSTPELLVKTTGGKRRAVAEVEVEHDPAAPSQGKGLIWVGSAKSGAGSVGLVRVPTGKLSDGWKVRWRARATTGGVTGRWSGWQTFTVDPPASPSAPRVSAQAAEPAFSYDRIQNPAECRALTGPKAYAVKNSYNWCMWGEIGSSVTHTVNGRTMGSLRYDARITLIAHSFTGESKNDQARQANQYKSRQFKLFVYLDQVDRDGKSSIPAAVAGAKAAAQVFPFNLGLAFNPSNKCSVAPVGLNKFIYNSPEGWAQNGGNYTFTSNAADFAGPDHRHRCKLQPQVHMTEQIDDPYGYLMTENPVFRCDSSPAIKTSQGGCVVFKDGRPVFELSKANQVKGPNNQLITNPVKESAQHIWDAWNNASSTVPGDPGKQVPGATWNKALQRNTDTSRKGLGGENRKIAIKQCDISFSDPRPRPPGKRYTKKLVINGVTIVRSCDEFPFAASHQGASKAGTNYSARAILATDNSTSGSWLGWWFERNRVLEKQKFVLRISDSQQPGINGYYPPPPGTDTLADEQIVPDSEAP</sequence>
<keyword evidence="3" id="KW-0732">Signal</keyword>
<feature type="region of interest" description="Disordered" evidence="4">
    <location>
        <begin position="951"/>
        <end position="980"/>
    </location>
</feature>
<gene>
    <name evidence="8" type="ORF">SAMN05216276_100251</name>
</gene>
<dbReference type="InterPro" id="IPR055372">
    <property type="entry name" value="CBM96"/>
</dbReference>
<dbReference type="GO" id="GO:0005576">
    <property type="term" value="C:extracellular region"/>
    <property type="evidence" value="ECO:0007669"/>
    <property type="project" value="UniProtKB-SubCell"/>
</dbReference>
<feature type="domain" description="Deoxyribonuclease NucA/NucB" evidence="6">
    <location>
        <begin position="887"/>
        <end position="944"/>
    </location>
</feature>
<feature type="region of interest" description="Disordered" evidence="4">
    <location>
        <begin position="301"/>
        <end position="321"/>
    </location>
</feature>
<feature type="domain" description="SbsA Ig-like" evidence="5">
    <location>
        <begin position="2"/>
        <end position="93"/>
    </location>
</feature>
<keyword evidence="9" id="KW-1185">Reference proteome</keyword>
<accession>A0A239AN76</accession>
<reference evidence="8 9" key="1">
    <citation type="submission" date="2017-06" db="EMBL/GenBank/DDBJ databases">
        <authorList>
            <person name="Kim H.J."/>
            <person name="Triplett B.A."/>
        </authorList>
    </citation>
    <scope>NUCLEOTIDE SEQUENCE [LARGE SCALE GENOMIC DNA]</scope>
    <source>
        <strain evidence="8 9">CGMCC 4.2132</strain>
    </source>
</reference>
<dbReference type="InterPro" id="IPR029476">
    <property type="entry name" value="DNase_NucA_NucB"/>
</dbReference>
<organism evidence="8 9">
    <name type="scientific">Streptosporangium subroseum</name>
    <dbReference type="NCBI Taxonomy" id="106412"/>
    <lineage>
        <taxon>Bacteria</taxon>
        <taxon>Bacillati</taxon>
        <taxon>Actinomycetota</taxon>
        <taxon>Actinomycetes</taxon>
        <taxon>Streptosporangiales</taxon>
        <taxon>Streptosporangiaceae</taxon>
        <taxon>Streptosporangium</taxon>
    </lineage>
</organism>
<dbReference type="Pfam" id="PF24517">
    <property type="entry name" value="CBM96"/>
    <property type="match status" value="1"/>
</dbReference>
<feature type="domain" description="SbsA Ig-like" evidence="5">
    <location>
        <begin position="314"/>
        <end position="409"/>
    </location>
</feature>
<dbReference type="InterPro" id="IPR032812">
    <property type="entry name" value="SbsA_Ig"/>
</dbReference>
<feature type="domain" description="Carbohydrate-binding module family 96" evidence="7">
    <location>
        <begin position="145"/>
        <end position="266"/>
    </location>
</feature>
<proteinExistence type="predicted"/>
<dbReference type="InterPro" id="IPR014755">
    <property type="entry name" value="Cu-Rt/internalin_Ig-like"/>
</dbReference>
<evidence type="ECO:0000259" key="5">
    <source>
        <dbReference type="Pfam" id="PF13205"/>
    </source>
</evidence>
<evidence type="ECO:0000256" key="2">
    <source>
        <dbReference type="ARBA" id="ARBA00022525"/>
    </source>
</evidence>
<comment type="subcellular location">
    <subcellularLocation>
        <location evidence="1">Secreted</location>
    </subcellularLocation>
</comment>
<name>A0A239AN76_9ACTN</name>
<dbReference type="NCBIfam" id="NF033679">
    <property type="entry name" value="DNRLRE_dom"/>
    <property type="match status" value="1"/>
</dbReference>
<keyword evidence="2" id="KW-0964">Secreted</keyword>
<dbReference type="AlphaFoldDB" id="A0A239AN76"/>
<dbReference type="Pfam" id="PF13205">
    <property type="entry name" value="Big_5"/>
    <property type="match status" value="2"/>
</dbReference>
<evidence type="ECO:0000259" key="6">
    <source>
        <dbReference type="Pfam" id="PF14040"/>
    </source>
</evidence>
<evidence type="ECO:0000256" key="4">
    <source>
        <dbReference type="SAM" id="MobiDB-lite"/>
    </source>
</evidence>